<dbReference type="PANTHER" id="PTHR16216">
    <property type="entry name" value="DYNEIN ASSEMBLY FACTOR 5, AXONEMAL"/>
    <property type="match status" value="1"/>
</dbReference>
<evidence type="ECO:0000313" key="3">
    <source>
        <dbReference type="EMBL" id="EFO63614.1"/>
    </source>
</evidence>
<feature type="compositionally biased region" description="Low complexity" evidence="1">
    <location>
        <begin position="988"/>
        <end position="1000"/>
    </location>
</feature>
<feature type="domain" description="Dynein axonemal assembly factor 5 TPR repeats" evidence="2">
    <location>
        <begin position="21"/>
        <end position="302"/>
    </location>
</feature>
<accession>E1F1R7</accession>
<dbReference type="InterPro" id="IPR011989">
    <property type="entry name" value="ARM-like"/>
</dbReference>
<dbReference type="InterPro" id="IPR016024">
    <property type="entry name" value="ARM-type_fold"/>
</dbReference>
<dbReference type="AlphaFoldDB" id="E1F1R7"/>
<dbReference type="EMBL" id="ACVC01000125">
    <property type="protein sequence ID" value="EFO63614.1"/>
    <property type="molecule type" value="Genomic_DNA"/>
</dbReference>
<dbReference type="VEuPathDB" id="GiardiaDB:GLP15_4687"/>
<dbReference type="PANTHER" id="PTHR16216:SF2">
    <property type="entry name" value="DYNEIN AXONEMAL ASSEMBLY FACTOR 5"/>
    <property type="match status" value="1"/>
</dbReference>
<evidence type="ECO:0000256" key="1">
    <source>
        <dbReference type="SAM" id="MobiDB-lite"/>
    </source>
</evidence>
<dbReference type="STRING" id="658858.E1F1R7"/>
<feature type="compositionally biased region" description="Basic and acidic residues" evidence="1">
    <location>
        <begin position="976"/>
        <end position="987"/>
    </location>
</feature>
<evidence type="ECO:0000313" key="4">
    <source>
        <dbReference type="Proteomes" id="UP000008974"/>
    </source>
</evidence>
<gene>
    <name evidence="3" type="ORF">GLP15_4687</name>
</gene>
<dbReference type="OMA" id="HEIYTIL"/>
<sequence>MDSADLLERNIRIMLEASSRKVREEAAVQLQLALNSGSLASEQERSILGAYLTRFRDPSEAMRLCVIEIVRGSFSNLNCLDAILPRVIHEIYTILACAPVMEIEKSEVVRLLLLKLLLRIIHTCNESNPSLIENLSLFFKEITEILKAQMKDQAPDNRIIINKCLFKLSKTYQKRSHLWNKEIVRDITVAVLENYKHTVYTVRMTTIDTLCSIHLSPASEDIAILVAPYVPLFVNDSNLNVRRSVATMAAVWLDQHIDRHVYLDFFCGILLSLALDRDINKEVFDLFIACGETYEREHKDDIRLSKELSQPPVIIGYNKFLQRVAPRDYLENVTRLISGSESIESLESCHQLLRLGLGCRCLAERTAAKVIKAVLADITGSNDSYRSKACDMLAMLLITNEHNNIRYSPSILEQLISFFVGERIRNDMQEQLSRILDLVFSFLIPREIICFILSFYRRSQLSVRQLGGLLTLFKKLIDLRTFFILEGIQYTIKEHDLDIGYIVKVINEILLRDNVLYNDDVYVQSCFQSSIYSIVKYIVLLRNNSSTGEAFEASLQEVGEGKDTSDISDLLAKLTICIISAESKLIPDNAIAAALESPYGTAKHSNLERRHKTSAASLELDLNRYESKTITELLKVCLKKEYINNTTASAYFTKSFDLINLDPTSYDLEKRMSFLMRMMLSFISAGYQLPSEVENTMRKLFVQLMRLTNKTDYPTSIRIGACRCIYLIVSCLIRTLSMDNPNMRYFFAQILLVSTWQFGARTPECLEYLLRALASMTSNLTIESFNLLGQTHKDCHGTLLGRIVSNLDADTPGCRIAALDILKGVYRYVDYIRTLELLYQLVQRVNDCVSRITVDSLHLCGEILSFHYEEAMKSPKNAGHPDQKNLLVVANKELLKLLVLHIDDSVFEISDACMTLLKQMRCMCTQLTCYNIKQLCNERLERCSRKALYVDLRALYEDVQSESAADEEEMLLTREYEEEVARRERENLSSTRNHSSSSTLDAVQKLNK</sequence>
<protein>
    <recommendedName>
        <fullName evidence="2">Dynein axonemal assembly factor 5 TPR repeats domain-containing protein</fullName>
    </recommendedName>
</protein>
<dbReference type="Pfam" id="PF25757">
    <property type="entry name" value="TPR_DNAAF5"/>
    <property type="match status" value="1"/>
</dbReference>
<dbReference type="InterPro" id="IPR057978">
    <property type="entry name" value="TPR_DAAF5"/>
</dbReference>
<organism evidence="3 4">
    <name type="scientific">Giardia intestinalis (strain P15)</name>
    <name type="common">Giardia lamblia</name>
    <dbReference type="NCBI Taxonomy" id="658858"/>
    <lineage>
        <taxon>Eukaryota</taxon>
        <taxon>Metamonada</taxon>
        <taxon>Diplomonadida</taxon>
        <taxon>Hexamitidae</taxon>
        <taxon>Giardiinae</taxon>
        <taxon>Giardia</taxon>
    </lineage>
</organism>
<reference evidence="3 4" key="1">
    <citation type="journal article" date="2010" name="BMC Genomics">
        <title>Genome analysis and comparative genomics of a Giardia intestinalis assemblage E isolate.</title>
        <authorList>
            <person name="Jerlstrom-Hultqvist J."/>
            <person name="Franzen O."/>
            <person name="Ankarklev J."/>
            <person name="Xu F."/>
            <person name="Nohynkova E."/>
            <person name="Andersson J.O."/>
            <person name="Svard S.G."/>
            <person name="Andersson B."/>
        </authorList>
    </citation>
    <scope>NUCLEOTIDE SEQUENCE [LARGE SCALE GENOMIC DNA]</scope>
    <source>
        <strain evidence="3 4">P15</strain>
    </source>
</reference>
<feature type="region of interest" description="Disordered" evidence="1">
    <location>
        <begin position="976"/>
        <end position="1008"/>
    </location>
</feature>
<dbReference type="InterPro" id="IPR052623">
    <property type="entry name" value="DAAF5"/>
</dbReference>
<dbReference type="OrthoDB" id="413572at2759"/>
<dbReference type="Gene3D" id="1.25.10.10">
    <property type="entry name" value="Leucine-rich Repeat Variant"/>
    <property type="match status" value="1"/>
</dbReference>
<name>E1F1R7_GIAIA</name>
<comment type="caution">
    <text evidence="3">The sequence shown here is derived from an EMBL/GenBank/DDBJ whole genome shotgun (WGS) entry which is preliminary data.</text>
</comment>
<dbReference type="SUPFAM" id="SSF48371">
    <property type="entry name" value="ARM repeat"/>
    <property type="match status" value="1"/>
</dbReference>
<proteinExistence type="predicted"/>
<evidence type="ECO:0000259" key="2">
    <source>
        <dbReference type="Pfam" id="PF25757"/>
    </source>
</evidence>
<dbReference type="Proteomes" id="UP000008974">
    <property type="component" value="Unassembled WGS sequence"/>
</dbReference>